<proteinExistence type="inferred from homology"/>
<feature type="domain" description="Rhodopsin" evidence="7">
    <location>
        <begin position="7"/>
        <end position="169"/>
    </location>
</feature>
<dbReference type="PANTHER" id="PTHR33048">
    <property type="entry name" value="PTH11-LIKE INTEGRAL MEMBRANE PROTEIN (AFU_ORTHOLOGUE AFUA_5G11245)"/>
    <property type="match status" value="1"/>
</dbReference>
<name>A0A2J6TKV7_9HELO</name>
<protein>
    <recommendedName>
        <fullName evidence="7">Rhodopsin domain-containing protein</fullName>
    </recommendedName>
</protein>
<dbReference type="OrthoDB" id="3532178at2759"/>
<organism evidence="8 9">
    <name type="scientific">Hyaloscypha bicolor E</name>
    <dbReference type="NCBI Taxonomy" id="1095630"/>
    <lineage>
        <taxon>Eukaryota</taxon>
        <taxon>Fungi</taxon>
        <taxon>Dikarya</taxon>
        <taxon>Ascomycota</taxon>
        <taxon>Pezizomycotina</taxon>
        <taxon>Leotiomycetes</taxon>
        <taxon>Helotiales</taxon>
        <taxon>Hyaloscyphaceae</taxon>
        <taxon>Hyaloscypha</taxon>
        <taxon>Hyaloscypha bicolor</taxon>
    </lineage>
</organism>
<dbReference type="STRING" id="1095630.A0A2J6TKV7"/>
<dbReference type="InterPro" id="IPR049326">
    <property type="entry name" value="Rhodopsin_dom_fungi"/>
</dbReference>
<feature type="transmembrane region" description="Helical" evidence="6">
    <location>
        <begin position="6"/>
        <end position="24"/>
    </location>
</feature>
<gene>
    <name evidence="8" type="ORF">K444DRAFT_493821</name>
</gene>
<keyword evidence="3 6" id="KW-1133">Transmembrane helix</keyword>
<feature type="non-terminal residue" evidence="8">
    <location>
        <position position="1"/>
    </location>
</feature>
<dbReference type="RefSeq" id="XP_024740569.1">
    <property type="nucleotide sequence ID" value="XM_024873253.1"/>
</dbReference>
<dbReference type="InParanoid" id="A0A2J6TKV7"/>
<dbReference type="GeneID" id="36581333"/>
<comment type="similarity">
    <text evidence="5">Belongs to the SAT4 family.</text>
</comment>
<evidence type="ECO:0000256" key="4">
    <source>
        <dbReference type="ARBA" id="ARBA00023136"/>
    </source>
</evidence>
<feature type="transmembrane region" description="Helical" evidence="6">
    <location>
        <begin position="73"/>
        <end position="99"/>
    </location>
</feature>
<dbReference type="AlphaFoldDB" id="A0A2J6TKV7"/>
<dbReference type="InterPro" id="IPR052337">
    <property type="entry name" value="SAT4-like"/>
</dbReference>
<dbReference type="Pfam" id="PF20684">
    <property type="entry name" value="Fung_rhodopsin"/>
    <property type="match status" value="1"/>
</dbReference>
<evidence type="ECO:0000256" key="1">
    <source>
        <dbReference type="ARBA" id="ARBA00004141"/>
    </source>
</evidence>
<dbReference type="Proteomes" id="UP000235371">
    <property type="component" value="Unassembled WGS sequence"/>
</dbReference>
<evidence type="ECO:0000313" key="8">
    <source>
        <dbReference type="EMBL" id="PMD63665.1"/>
    </source>
</evidence>
<keyword evidence="4 6" id="KW-0472">Membrane</keyword>
<dbReference type="PANTHER" id="PTHR33048:SF47">
    <property type="entry name" value="INTEGRAL MEMBRANE PROTEIN-RELATED"/>
    <property type="match status" value="1"/>
</dbReference>
<feature type="transmembrane region" description="Helical" evidence="6">
    <location>
        <begin position="31"/>
        <end position="53"/>
    </location>
</feature>
<keyword evidence="2 6" id="KW-0812">Transmembrane</keyword>
<evidence type="ECO:0000256" key="3">
    <source>
        <dbReference type="ARBA" id="ARBA00022989"/>
    </source>
</evidence>
<evidence type="ECO:0000256" key="5">
    <source>
        <dbReference type="ARBA" id="ARBA00038359"/>
    </source>
</evidence>
<dbReference type="GO" id="GO:0016020">
    <property type="term" value="C:membrane"/>
    <property type="evidence" value="ECO:0007669"/>
    <property type="project" value="UniProtKB-SubCell"/>
</dbReference>
<reference evidence="8 9" key="1">
    <citation type="submission" date="2016-04" db="EMBL/GenBank/DDBJ databases">
        <title>A degradative enzymes factory behind the ericoid mycorrhizal symbiosis.</title>
        <authorList>
            <consortium name="DOE Joint Genome Institute"/>
            <person name="Martino E."/>
            <person name="Morin E."/>
            <person name="Grelet G."/>
            <person name="Kuo A."/>
            <person name="Kohler A."/>
            <person name="Daghino S."/>
            <person name="Barry K."/>
            <person name="Choi C."/>
            <person name="Cichocki N."/>
            <person name="Clum A."/>
            <person name="Copeland A."/>
            <person name="Hainaut M."/>
            <person name="Haridas S."/>
            <person name="Labutti K."/>
            <person name="Lindquist E."/>
            <person name="Lipzen A."/>
            <person name="Khouja H.-R."/>
            <person name="Murat C."/>
            <person name="Ohm R."/>
            <person name="Olson A."/>
            <person name="Spatafora J."/>
            <person name="Veneault-Fourrey C."/>
            <person name="Henrissat B."/>
            <person name="Grigoriev I."/>
            <person name="Martin F."/>
            <person name="Perotto S."/>
        </authorList>
    </citation>
    <scope>NUCLEOTIDE SEQUENCE [LARGE SCALE GENOMIC DNA]</scope>
    <source>
        <strain evidence="8 9">E</strain>
    </source>
</reference>
<evidence type="ECO:0000256" key="2">
    <source>
        <dbReference type="ARBA" id="ARBA00022692"/>
    </source>
</evidence>
<comment type="subcellular location">
    <subcellularLocation>
        <location evidence="1">Membrane</location>
        <topology evidence="1">Multi-pass membrane protein</topology>
    </subcellularLocation>
</comment>
<evidence type="ECO:0000313" key="9">
    <source>
        <dbReference type="Proteomes" id="UP000235371"/>
    </source>
</evidence>
<feature type="non-terminal residue" evidence="8">
    <location>
        <position position="185"/>
    </location>
</feature>
<sequence>GSLTLGLATLLIKASILLFYLRLASSRAFKIVTCLVLFVACGYCLFGAFTWLFMCRPINAYWDLTVHGKCLDFKVAFLVGGVVNVTTDVVMLLLPIWVLRPLRLPRKQKIRVTLILMTGPFTVRLAKIPEAMANTDLTWTGSEGYVWAIAELNIGIICACLPSLKTIAKHHCPETFNDDPVFSTR</sequence>
<dbReference type="EMBL" id="KZ613780">
    <property type="protein sequence ID" value="PMD63665.1"/>
    <property type="molecule type" value="Genomic_DNA"/>
</dbReference>
<evidence type="ECO:0000256" key="6">
    <source>
        <dbReference type="SAM" id="Phobius"/>
    </source>
</evidence>
<evidence type="ECO:0000259" key="7">
    <source>
        <dbReference type="Pfam" id="PF20684"/>
    </source>
</evidence>
<keyword evidence="9" id="KW-1185">Reference proteome</keyword>
<accession>A0A2J6TKV7</accession>